<dbReference type="EMBL" id="UYWY01001515">
    <property type="protein sequence ID" value="VDM26856.1"/>
    <property type="molecule type" value="Genomic_DNA"/>
</dbReference>
<reference evidence="3" key="1">
    <citation type="submission" date="2016-06" db="UniProtKB">
        <authorList>
            <consortium name="WormBaseParasite"/>
        </authorList>
    </citation>
    <scope>IDENTIFICATION</scope>
</reference>
<gene>
    <name evidence="1" type="ORF">TCNE_LOCUS1798</name>
</gene>
<accession>A0A183TZX8</accession>
<evidence type="ECO:0000313" key="2">
    <source>
        <dbReference type="Proteomes" id="UP000050794"/>
    </source>
</evidence>
<dbReference type="AlphaFoldDB" id="A0A183TZX8"/>
<keyword evidence="2" id="KW-1185">Reference proteome</keyword>
<protein>
    <submittedName>
        <fullName evidence="3">Transposase</fullName>
    </submittedName>
</protein>
<organism evidence="2 3">
    <name type="scientific">Toxocara canis</name>
    <name type="common">Canine roundworm</name>
    <dbReference type="NCBI Taxonomy" id="6265"/>
    <lineage>
        <taxon>Eukaryota</taxon>
        <taxon>Metazoa</taxon>
        <taxon>Ecdysozoa</taxon>
        <taxon>Nematoda</taxon>
        <taxon>Chromadorea</taxon>
        <taxon>Rhabditida</taxon>
        <taxon>Spirurina</taxon>
        <taxon>Ascaridomorpha</taxon>
        <taxon>Ascaridoidea</taxon>
        <taxon>Toxocaridae</taxon>
        <taxon>Toxocara</taxon>
    </lineage>
</organism>
<proteinExistence type="predicted"/>
<evidence type="ECO:0000313" key="1">
    <source>
        <dbReference type="EMBL" id="VDM26856.1"/>
    </source>
</evidence>
<dbReference type="Proteomes" id="UP000050794">
    <property type="component" value="Unassembled WGS sequence"/>
</dbReference>
<dbReference type="WBParaSite" id="TCNE_0000179801-mRNA-1">
    <property type="protein sequence ID" value="TCNE_0000179801-mRNA-1"/>
    <property type="gene ID" value="TCNE_0000179801"/>
</dbReference>
<name>A0A183TZX8_TOXCA</name>
<evidence type="ECO:0000313" key="3">
    <source>
        <dbReference type="WBParaSite" id="TCNE_0000179801-mRNA-1"/>
    </source>
</evidence>
<sequence>MSTANALHNIRIVHSRIERSAVTLMCQMVKPPSTWN</sequence>
<reference evidence="1 2" key="2">
    <citation type="submission" date="2018-11" db="EMBL/GenBank/DDBJ databases">
        <authorList>
            <consortium name="Pathogen Informatics"/>
        </authorList>
    </citation>
    <scope>NUCLEOTIDE SEQUENCE [LARGE SCALE GENOMIC DNA]</scope>
</reference>